<name>A0ACC0J116_9ERIC</name>
<dbReference type="EMBL" id="CM045758">
    <property type="protein sequence ID" value="KAI8030645.1"/>
    <property type="molecule type" value="Genomic_DNA"/>
</dbReference>
<protein>
    <submittedName>
        <fullName evidence="1">Uncharacterized protein</fullName>
    </submittedName>
</protein>
<accession>A0ACC0J116</accession>
<sequence>MEDEMGKENGEDKESPKNNNNSSSNSENPKKKKAKSCKGCLYYSSSFKSNSRNPLCVGITRSLPQAPHYIVGESEMEASRDGRSFADFKYACVGYSVYSNEKVSSADMKETQTELPVCVGLEVLVDRRVNTADPVPAHVHTKEDTRGFPQPRTHKPAHSVGDEFLGRFSRNATVVAMGVAKNVRRVGNQMKERLDDILYPYRRRPK</sequence>
<evidence type="ECO:0000313" key="2">
    <source>
        <dbReference type="Proteomes" id="UP001060215"/>
    </source>
</evidence>
<organism evidence="1 2">
    <name type="scientific">Camellia lanceoleosa</name>
    <dbReference type="NCBI Taxonomy" id="1840588"/>
    <lineage>
        <taxon>Eukaryota</taxon>
        <taxon>Viridiplantae</taxon>
        <taxon>Streptophyta</taxon>
        <taxon>Embryophyta</taxon>
        <taxon>Tracheophyta</taxon>
        <taxon>Spermatophyta</taxon>
        <taxon>Magnoliopsida</taxon>
        <taxon>eudicotyledons</taxon>
        <taxon>Gunneridae</taxon>
        <taxon>Pentapetalae</taxon>
        <taxon>asterids</taxon>
        <taxon>Ericales</taxon>
        <taxon>Theaceae</taxon>
        <taxon>Camellia</taxon>
    </lineage>
</organism>
<evidence type="ECO:0000313" key="1">
    <source>
        <dbReference type="EMBL" id="KAI8030645.1"/>
    </source>
</evidence>
<gene>
    <name evidence="1" type="ORF">LOK49_LG01G02887</name>
</gene>
<comment type="caution">
    <text evidence="1">The sequence shown here is derived from an EMBL/GenBank/DDBJ whole genome shotgun (WGS) entry which is preliminary data.</text>
</comment>
<dbReference type="Proteomes" id="UP001060215">
    <property type="component" value="Chromosome 1"/>
</dbReference>
<keyword evidence="2" id="KW-1185">Reference proteome</keyword>
<reference evidence="1 2" key="1">
    <citation type="journal article" date="2022" name="Plant J.">
        <title>Chromosome-level genome of Camellia lanceoleosa provides a valuable resource for understanding genome evolution and self-incompatibility.</title>
        <authorList>
            <person name="Gong W."/>
            <person name="Xiao S."/>
            <person name="Wang L."/>
            <person name="Liao Z."/>
            <person name="Chang Y."/>
            <person name="Mo W."/>
            <person name="Hu G."/>
            <person name="Li W."/>
            <person name="Zhao G."/>
            <person name="Zhu H."/>
            <person name="Hu X."/>
            <person name="Ji K."/>
            <person name="Xiang X."/>
            <person name="Song Q."/>
            <person name="Yuan D."/>
            <person name="Jin S."/>
            <person name="Zhang L."/>
        </authorList>
    </citation>
    <scope>NUCLEOTIDE SEQUENCE [LARGE SCALE GENOMIC DNA]</scope>
    <source>
        <strain evidence="1">SQ_2022a</strain>
    </source>
</reference>
<proteinExistence type="predicted"/>